<keyword evidence="2" id="KW-1185">Reference proteome</keyword>
<accession>A0ACC3BX97</accession>
<dbReference type="Proteomes" id="UP000798662">
    <property type="component" value="Chromosome 1"/>
</dbReference>
<reference evidence="1" key="1">
    <citation type="submission" date="2019-11" db="EMBL/GenBank/DDBJ databases">
        <title>Nori genome reveals adaptations in red seaweeds to the harsh intertidal environment.</title>
        <authorList>
            <person name="Wang D."/>
            <person name="Mao Y."/>
        </authorList>
    </citation>
    <scope>NUCLEOTIDE SEQUENCE</scope>
    <source>
        <tissue evidence="1">Gametophyte</tissue>
    </source>
</reference>
<protein>
    <submittedName>
        <fullName evidence="1">Uncharacterized protein</fullName>
    </submittedName>
</protein>
<sequence>MCGPSLALNRRSSSGYAFTVPVLLAQAAPMVARHVGSFTAAVALSCRLRPAYADTANPSVEAVPDLPLTPSQLADQRRARPNMTQVVEELVRVLAPPPSVAGKGGTSGGGPISPTRRGAKSKTADRGKGTKHHAAGAGAVGGVVGAVGVAARQSVLSYVLHELLPMPPSPEKAPTPLVRLERAAADETARAARDLFSAICVRAAAMPSRRDTDKAGAKGNGAKGSGSKGAGAGAASGAAESASEGSAAAAAADERTAPFVALAAAAEAEAARRPAPASAPSTHWPRPPGHGR</sequence>
<dbReference type="EMBL" id="CM020618">
    <property type="protein sequence ID" value="KAK1862152.1"/>
    <property type="molecule type" value="Genomic_DNA"/>
</dbReference>
<proteinExistence type="predicted"/>
<evidence type="ECO:0000313" key="2">
    <source>
        <dbReference type="Proteomes" id="UP000798662"/>
    </source>
</evidence>
<name>A0ACC3BX97_PYRYE</name>
<organism evidence="1 2">
    <name type="scientific">Pyropia yezoensis</name>
    <name type="common">Susabi-nori</name>
    <name type="synonym">Porphyra yezoensis</name>
    <dbReference type="NCBI Taxonomy" id="2788"/>
    <lineage>
        <taxon>Eukaryota</taxon>
        <taxon>Rhodophyta</taxon>
        <taxon>Bangiophyceae</taxon>
        <taxon>Bangiales</taxon>
        <taxon>Bangiaceae</taxon>
        <taxon>Pyropia</taxon>
    </lineage>
</organism>
<evidence type="ECO:0000313" key="1">
    <source>
        <dbReference type="EMBL" id="KAK1862152.1"/>
    </source>
</evidence>
<gene>
    <name evidence="1" type="ORF">I4F81_004728</name>
</gene>
<comment type="caution">
    <text evidence="1">The sequence shown here is derived from an EMBL/GenBank/DDBJ whole genome shotgun (WGS) entry which is preliminary data.</text>
</comment>